<gene>
    <name evidence="2" type="ORF">PAECIP111893_03012</name>
</gene>
<dbReference type="PANTHER" id="PTHR43640:SF1">
    <property type="entry name" value="THIOREDOXIN-DEPENDENT PEROXIREDOXIN"/>
    <property type="match status" value="1"/>
</dbReference>
<dbReference type="Pfam" id="PF08534">
    <property type="entry name" value="Redoxin"/>
    <property type="match status" value="1"/>
</dbReference>
<dbReference type="PANTHER" id="PTHR43640">
    <property type="entry name" value="OS07G0260300 PROTEIN"/>
    <property type="match status" value="1"/>
</dbReference>
<proteinExistence type="predicted"/>
<dbReference type="InterPro" id="IPR047262">
    <property type="entry name" value="PRX-like1"/>
</dbReference>
<dbReference type="SUPFAM" id="SSF52833">
    <property type="entry name" value="Thioredoxin-like"/>
    <property type="match status" value="1"/>
</dbReference>
<dbReference type="Proteomes" id="UP000838686">
    <property type="component" value="Unassembled WGS sequence"/>
</dbReference>
<dbReference type="EMBL" id="CAKMMF010000016">
    <property type="protein sequence ID" value="CAH1209389.1"/>
    <property type="molecule type" value="Genomic_DNA"/>
</dbReference>
<dbReference type="InterPro" id="IPR013766">
    <property type="entry name" value="Thioredoxin_domain"/>
</dbReference>
<dbReference type="RefSeq" id="WP_236343377.1">
    <property type="nucleotide sequence ID" value="NZ_CAKMMF010000016.1"/>
</dbReference>
<evidence type="ECO:0000313" key="3">
    <source>
        <dbReference type="Proteomes" id="UP000838686"/>
    </source>
</evidence>
<reference evidence="2" key="1">
    <citation type="submission" date="2022-01" db="EMBL/GenBank/DDBJ databases">
        <authorList>
            <person name="Criscuolo A."/>
        </authorList>
    </citation>
    <scope>NUCLEOTIDE SEQUENCE</scope>
    <source>
        <strain evidence="2">CIP111893</strain>
    </source>
</reference>
<dbReference type="InterPro" id="IPR036249">
    <property type="entry name" value="Thioredoxin-like_sf"/>
</dbReference>
<protein>
    <recommendedName>
        <fullName evidence="1">Thioredoxin domain-containing protein</fullName>
    </recommendedName>
</protein>
<comment type="caution">
    <text evidence="2">The sequence shown here is derived from an EMBL/GenBank/DDBJ whole genome shotgun (WGS) entry which is preliminary data.</text>
</comment>
<feature type="domain" description="Thioredoxin" evidence="1">
    <location>
        <begin position="5"/>
        <end position="159"/>
    </location>
</feature>
<accession>A0ABM9CBC4</accession>
<evidence type="ECO:0000259" key="1">
    <source>
        <dbReference type="PROSITE" id="PS51352"/>
    </source>
</evidence>
<dbReference type="Gene3D" id="3.40.30.10">
    <property type="entry name" value="Glutaredoxin"/>
    <property type="match status" value="1"/>
</dbReference>
<keyword evidence="3" id="KW-1185">Reference proteome</keyword>
<evidence type="ECO:0000313" key="2">
    <source>
        <dbReference type="EMBL" id="CAH1209389.1"/>
    </source>
</evidence>
<dbReference type="InterPro" id="IPR013740">
    <property type="entry name" value="Redoxin"/>
</dbReference>
<dbReference type="CDD" id="cd02969">
    <property type="entry name" value="PRX_like1"/>
    <property type="match status" value="1"/>
</dbReference>
<name>A0ABM9CBC4_9BACL</name>
<sequence length="198" mass="22245">MAYTLQIGEQAPDFHLKATDGEFYGLQDFAGAKALVVWFTCNHCPFVKGSDEVTRATVNKFAPQGVAFVAISSNSATSYPDDSYEKMVERIEEHQFPWTYVYDEKQEAATAYGALRTPHFYVFDGDRKLIYTGRAVDSPKDAANITVNDLDNALEDYLAARPLRVEITNPIGCNVKWEGKDKRWMPEEACDLVLPQSV</sequence>
<dbReference type="PROSITE" id="PS51352">
    <property type="entry name" value="THIOREDOXIN_2"/>
    <property type="match status" value="1"/>
</dbReference>
<organism evidence="2 3">
    <name type="scientific">Paenibacillus plantiphilus</name>
    <dbReference type="NCBI Taxonomy" id="2905650"/>
    <lineage>
        <taxon>Bacteria</taxon>
        <taxon>Bacillati</taxon>
        <taxon>Bacillota</taxon>
        <taxon>Bacilli</taxon>
        <taxon>Bacillales</taxon>
        <taxon>Paenibacillaceae</taxon>
        <taxon>Paenibacillus</taxon>
    </lineage>
</organism>